<evidence type="ECO:0000313" key="3">
    <source>
        <dbReference type="EMBL" id="MFB9259205.1"/>
    </source>
</evidence>
<evidence type="ECO:0000256" key="1">
    <source>
        <dbReference type="SAM" id="MobiDB-lite"/>
    </source>
</evidence>
<evidence type="ECO:0000313" key="4">
    <source>
        <dbReference type="Proteomes" id="UP001589700"/>
    </source>
</evidence>
<feature type="compositionally biased region" description="Low complexity" evidence="1">
    <location>
        <begin position="1"/>
        <end position="16"/>
    </location>
</feature>
<proteinExistence type="predicted"/>
<keyword evidence="2" id="KW-0472">Membrane</keyword>
<dbReference type="Proteomes" id="UP001589700">
    <property type="component" value="Unassembled WGS sequence"/>
</dbReference>
<feature type="transmembrane region" description="Helical" evidence="2">
    <location>
        <begin position="40"/>
        <end position="59"/>
    </location>
</feature>
<keyword evidence="2" id="KW-1133">Transmembrane helix</keyword>
<keyword evidence="2" id="KW-0812">Transmembrane</keyword>
<sequence length="194" mass="20298">MTTTTPHSPGSDPSQGPGSGGRREGDNRASGRPARGGSKVWIAVAVVAVVVIAALGWLFTAGPLSSSSQTERDIEQTLTDMSTAESFEAFNEYMCAENRVPQDLVETITNSGEQTGTDLDVMFRESIAGTLPENLEVTGVELGGDGSEATATVESGNDDEQAVDEVFLRKEDGDWKVCQTGVGMGSVPQEGQPG</sequence>
<feature type="region of interest" description="Disordered" evidence="1">
    <location>
        <begin position="1"/>
        <end position="35"/>
    </location>
</feature>
<evidence type="ECO:0008006" key="5">
    <source>
        <dbReference type="Google" id="ProtNLM"/>
    </source>
</evidence>
<dbReference type="EMBL" id="JBHMDY010000004">
    <property type="protein sequence ID" value="MFB9259205.1"/>
    <property type="molecule type" value="Genomic_DNA"/>
</dbReference>
<keyword evidence="4" id="KW-1185">Reference proteome</keyword>
<comment type="caution">
    <text evidence="3">The sequence shown here is derived from an EMBL/GenBank/DDBJ whole genome shotgun (WGS) entry which is preliminary data.</text>
</comment>
<protein>
    <recommendedName>
        <fullName evidence="5">DUF4878 domain-containing protein</fullName>
    </recommendedName>
</protein>
<dbReference type="RefSeq" id="WP_241730405.1">
    <property type="nucleotide sequence ID" value="NZ_JAALDM010000329.1"/>
</dbReference>
<name>A0ABV5JQK6_9ACTN</name>
<reference evidence="3 4" key="1">
    <citation type="submission" date="2024-09" db="EMBL/GenBank/DDBJ databases">
        <authorList>
            <person name="Sun Q."/>
            <person name="Mori K."/>
        </authorList>
    </citation>
    <scope>NUCLEOTIDE SEQUENCE [LARGE SCALE GENOMIC DNA]</scope>
    <source>
        <strain evidence="3 4">CCM 7659</strain>
    </source>
</reference>
<organism evidence="3 4">
    <name type="scientific">Dietzia aerolata</name>
    <dbReference type="NCBI Taxonomy" id="595984"/>
    <lineage>
        <taxon>Bacteria</taxon>
        <taxon>Bacillati</taxon>
        <taxon>Actinomycetota</taxon>
        <taxon>Actinomycetes</taxon>
        <taxon>Mycobacteriales</taxon>
        <taxon>Dietziaceae</taxon>
        <taxon>Dietzia</taxon>
    </lineage>
</organism>
<gene>
    <name evidence="3" type="ORF">ACFFVD_05260</name>
</gene>
<evidence type="ECO:0000256" key="2">
    <source>
        <dbReference type="SAM" id="Phobius"/>
    </source>
</evidence>
<accession>A0ABV5JQK6</accession>